<keyword evidence="2" id="KW-1185">Reference proteome</keyword>
<reference evidence="1" key="1">
    <citation type="submission" date="2023-03" db="EMBL/GenBank/DDBJ databases">
        <authorList>
            <person name="Steffen K."/>
            <person name="Cardenas P."/>
        </authorList>
    </citation>
    <scope>NUCLEOTIDE SEQUENCE</scope>
</reference>
<evidence type="ECO:0000313" key="1">
    <source>
        <dbReference type="EMBL" id="CAI8025004.1"/>
    </source>
</evidence>
<gene>
    <name evidence="1" type="ORF">GBAR_LOCUS14479</name>
</gene>
<dbReference type="AlphaFoldDB" id="A0AA35S8A2"/>
<proteinExistence type="predicted"/>
<comment type="caution">
    <text evidence="1">The sequence shown here is derived from an EMBL/GenBank/DDBJ whole genome shotgun (WGS) entry which is preliminary data.</text>
</comment>
<dbReference type="Proteomes" id="UP001174909">
    <property type="component" value="Unassembled WGS sequence"/>
</dbReference>
<accession>A0AA35S8A2</accession>
<organism evidence="1 2">
    <name type="scientific">Geodia barretti</name>
    <name type="common">Barrett's horny sponge</name>
    <dbReference type="NCBI Taxonomy" id="519541"/>
    <lineage>
        <taxon>Eukaryota</taxon>
        <taxon>Metazoa</taxon>
        <taxon>Porifera</taxon>
        <taxon>Demospongiae</taxon>
        <taxon>Heteroscleromorpha</taxon>
        <taxon>Tetractinellida</taxon>
        <taxon>Astrophorina</taxon>
        <taxon>Geodiidae</taxon>
        <taxon>Geodia</taxon>
    </lineage>
</organism>
<sequence>MVPNHIILATNSKICKKYLPSFTWQVEKVGVAISKDNSPSRCQPATTKKTVKTSAASGSPWHAWNFITVTCGFYLSPHHAYEKRANH</sequence>
<evidence type="ECO:0000313" key="2">
    <source>
        <dbReference type="Proteomes" id="UP001174909"/>
    </source>
</evidence>
<name>A0AA35S8A2_GEOBA</name>
<dbReference type="EMBL" id="CASHTH010002114">
    <property type="protein sequence ID" value="CAI8025004.1"/>
    <property type="molecule type" value="Genomic_DNA"/>
</dbReference>
<protein>
    <submittedName>
        <fullName evidence="1">Uncharacterized protein</fullName>
    </submittedName>
</protein>